<reference evidence="1 2" key="1">
    <citation type="submission" date="2016-11" db="EMBL/GenBank/DDBJ databases">
        <title>Gramella sp. LPB0144 isolated from marine environment.</title>
        <authorList>
            <person name="Kim E."/>
            <person name="Yi H."/>
        </authorList>
    </citation>
    <scope>NUCLEOTIDE SEQUENCE [LARGE SCALE GENOMIC DNA]</scope>
    <source>
        <strain evidence="1 2">LPB0144</strain>
    </source>
</reference>
<dbReference type="Proteomes" id="UP000182510">
    <property type="component" value="Chromosome"/>
</dbReference>
<dbReference type="AlphaFoldDB" id="A0A1L3J448"/>
<dbReference type="RefSeq" id="WP_072552569.1">
    <property type="nucleotide sequence ID" value="NZ_CP018153.1"/>
</dbReference>
<accession>A0A1L3J448</accession>
<protein>
    <submittedName>
        <fullName evidence="1">Uncharacterized protein</fullName>
    </submittedName>
</protein>
<dbReference type="STRING" id="1913577.LPB144_05610"/>
<gene>
    <name evidence="1" type="ORF">LPB144_05610</name>
</gene>
<dbReference type="KEGG" id="grl:LPB144_05610"/>
<evidence type="ECO:0000313" key="2">
    <source>
        <dbReference type="Proteomes" id="UP000182510"/>
    </source>
</evidence>
<proteinExistence type="predicted"/>
<organism evidence="1 2">
    <name type="scientific">Christiangramia salexigens</name>
    <dbReference type="NCBI Taxonomy" id="1913577"/>
    <lineage>
        <taxon>Bacteria</taxon>
        <taxon>Pseudomonadati</taxon>
        <taxon>Bacteroidota</taxon>
        <taxon>Flavobacteriia</taxon>
        <taxon>Flavobacteriales</taxon>
        <taxon>Flavobacteriaceae</taxon>
        <taxon>Christiangramia</taxon>
    </lineage>
</organism>
<sequence length="423" mass="48581">MKKILVFFLIIIVVFIGLVYLSVRGNDKEFETCKILNIEDVENIDFHDYDSVLVAANNLYKGGMVKELMQGSNYREAWSTPVKVPVVFLDTLKGGMKILEEGGGKQTHSLKLESKDKITYTLRSITKDPKKLIPDIAKTLGLENIIVDGVSAQHPYGAILAAKLADIAGVLHTHPRVVFIPKQERLGEFNDKYGNRLYLLEFETESEENWTDFPDVKEIIETDDLQELRQKYGQKVSINRSALVRIRLFDLLIGDWDRHSEQWGWIIQKENDNFVATPIAGDRDNAFFNPDGVIPSIVTNKNVKPLIRPFEKDIDHMKGLVYPFDIYFLYNTPERIFIEQANNLQDLMTDEKIDEAFAVWPKEIRDLNQSEISAKIKARRDKLVKYARSFHQVIENSELLKEPLKGSDDLDLEPGLLKCFECE</sequence>
<dbReference type="OrthoDB" id="333971at2"/>
<dbReference type="EMBL" id="CP018153">
    <property type="protein sequence ID" value="APG59919.1"/>
    <property type="molecule type" value="Genomic_DNA"/>
</dbReference>
<keyword evidence="2" id="KW-1185">Reference proteome</keyword>
<evidence type="ECO:0000313" key="1">
    <source>
        <dbReference type="EMBL" id="APG59919.1"/>
    </source>
</evidence>
<name>A0A1L3J448_9FLAO</name>